<feature type="compositionally biased region" description="Acidic residues" evidence="1">
    <location>
        <begin position="140"/>
        <end position="149"/>
    </location>
</feature>
<dbReference type="EMBL" id="MLJW01002218">
    <property type="protein sequence ID" value="OIQ75276.1"/>
    <property type="molecule type" value="Genomic_DNA"/>
</dbReference>
<evidence type="ECO:0000256" key="1">
    <source>
        <dbReference type="SAM" id="MobiDB-lite"/>
    </source>
</evidence>
<feature type="region of interest" description="Disordered" evidence="1">
    <location>
        <begin position="1"/>
        <end position="20"/>
    </location>
</feature>
<sequence>MDKPEWFQEVDAADSAPELVTDPPRAARFAKRFALIGAAALIAGVGVAMAQSNSPSPAEAAPTATATTPSTPATTAPATTTSPVATPVTTPTPETPATGVTTESAVTVGPAHSGSIVGQPVAGTNGKPSITGAAASGGDDGVENEGSDD</sequence>
<comment type="caution">
    <text evidence="2">The sequence shown here is derived from an EMBL/GenBank/DDBJ whole genome shotgun (WGS) entry which is preliminary data.</text>
</comment>
<evidence type="ECO:0000313" key="2">
    <source>
        <dbReference type="EMBL" id="OIQ75276.1"/>
    </source>
</evidence>
<reference evidence="2" key="1">
    <citation type="submission" date="2016-10" db="EMBL/GenBank/DDBJ databases">
        <title>Sequence of Gallionella enrichment culture.</title>
        <authorList>
            <person name="Poehlein A."/>
            <person name="Muehling M."/>
            <person name="Daniel R."/>
        </authorList>
    </citation>
    <scope>NUCLEOTIDE SEQUENCE</scope>
</reference>
<name>A0A1J5Q5V7_9ZZZZ</name>
<proteinExistence type="predicted"/>
<dbReference type="AlphaFoldDB" id="A0A1J5Q5V7"/>
<protein>
    <submittedName>
        <fullName evidence="2">Uncharacterized protein</fullName>
    </submittedName>
</protein>
<accession>A0A1J5Q5V7</accession>
<gene>
    <name evidence="2" type="ORF">GALL_430600</name>
</gene>
<feature type="compositionally biased region" description="Low complexity" evidence="1">
    <location>
        <begin position="55"/>
        <end position="103"/>
    </location>
</feature>
<feature type="region of interest" description="Disordered" evidence="1">
    <location>
        <begin position="48"/>
        <end position="149"/>
    </location>
</feature>
<organism evidence="2">
    <name type="scientific">mine drainage metagenome</name>
    <dbReference type="NCBI Taxonomy" id="410659"/>
    <lineage>
        <taxon>unclassified sequences</taxon>
        <taxon>metagenomes</taxon>
        <taxon>ecological metagenomes</taxon>
    </lineage>
</organism>